<comment type="caution">
    <text evidence="2">The sequence shown here is derived from an EMBL/GenBank/DDBJ whole genome shotgun (WGS) entry which is preliminary data.</text>
</comment>
<evidence type="ECO:0000256" key="1">
    <source>
        <dbReference type="SAM" id="MobiDB-lite"/>
    </source>
</evidence>
<proteinExistence type="predicted"/>
<reference evidence="2 3" key="1">
    <citation type="submission" date="2017-11" db="EMBL/GenBank/DDBJ databases">
        <title>De novo assembly and phasing of dikaryotic genomes from two isolates of Puccinia coronata f. sp. avenae, the causal agent of oat crown rust.</title>
        <authorList>
            <person name="Miller M.E."/>
            <person name="Zhang Y."/>
            <person name="Omidvar V."/>
            <person name="Sperschneider J."/>
            <person name="Schwessinger B."/>
            <person name="Raley C."/>
            <person name="Palmer J.M."/>
            <person name="Garnica D."/>
            <person name="Upadhyaya N."/>
            <person name="Rathjen J."/>
            <person name="Taylor J.M."/>
            <person name="Park R.F."/>
            <person name="Dodds P.N."/>
            <person name="Hirsch C.D."/>
            <person name="Kianian S.F."/>
            <person name="Figueroa M."/>
        </authorList>
    </citation>
    <scope>NUCLEOTIDE SEQUENCE [LARGE SCALE GENOMIC DNA]</scope>
    <source>
        <strain evidence="2">12NC29</strain>
    </source>
</reference>
<dbReference type="EMBL" id="PGCJ01000081">
    <property type="protein sequence ID" value="PLW52168.1"/>
    <property type="molecule type" value="Genomic_DNA"/>
</dbReference>
<sequence length="532" mass="58539">MAVRLGWGKNDRLVKFSRTWPWNPCLLKQSASLCWFRVRGAILSTRGVLSSPNFCQDCEVRLPLVPAAGEQAGQRRPGLAPGRGRLSPARIGLGVWAGTAPIHREAREACLQVSLGEGLGPICLSVPSIKFLIDFLILVCSSPRLVYFHPEEPRFSYNVFPKKLAGLLLQISKFAFAKKREIYLSRNIFFSTRFSLGYSSRFTKPYSFEICAAKCNQRTPLDTHPRAEQTICFARPPSSWLLALACSSGNSRWSAQIHLSYIFASLSCPPARPIASNSAPALLPAVASRHLASSLPSPCSPLSSSLIGASPTPSSDNLLALSPVDTSTAPSVSSQSTAALASYSYIFLGAVLIPCFSGSAKYKYFVPQHKTRANPAPQTQTTSSYKNSSNKASGQKRKARKALEESARIQAALGMSKQSVIWHQVKSTPHNLYPNIPWKDGNPTRRPTNSEIQLAYNKVNQFRPLTSGLNIIKEKKEVIAIVEFTPFSKLNRSQIDDLNYVSNFLHASKRFINSVSSCSWVWAGLMWAVGWL</sequence>
<evidence type="ECO:0000313" key="3">
    <source>
        <dbReference type="Proteomes" id="UP000235388"/>
    </source>
</evidence>
<accession>A0A2N5VQ88</accession>
<keyword evidence="3" id="KW-1185">Reference proteome</keyword>
<feature type="region of interest" description="Disordered" evidence="1">
    <location>
        <begin position="372"/>
        <end position="401"/>
    </location>
</feature>
<dbReference type="Proteomes" id="UP000235388">
    <property type="component" value="Unassembled WGS sequence"/>
</dbReference>
<evidence type="ECO:0000313" key="2">
    <source>
        <dbReference type="EMBL" id="PLW52168.1"/>
    </source>
</evidence>
<dbReference type="AlphaFoldDB" id="A0A2N5VQ88"/>
<name>A0A2N5VQ88_9BASI</name>
<organism evidence="2 3">
    <name type="scientific">Puccinia coronata f. sp. avenae</name>
    <dbReference type="NCBI Taxonomy" id="200324"/>
    <lineage>
        <taxon>Eukaryota</taxon>
        <taxon>Fungi</taxon>
        <taxon>Dikarya</taxon>
        <taxon>Basidiomycota</taxon>
        <taxon>Pucciniomycotina</taxon>
        <taxon>Pucciniomycetes</taxon>
        <taxon>Pucciniales</taxon>
        <taxon>Pucciniaceae</taxon>
        <taxon>Puccinia</taxon>
    </lineage>
</organism>
<feature type="compositionally biased region" description="Polar residues" evidence="1">
    <location>
        <begin position="376"/>
        <end position="393"/>
    </location>
</feature>
<protein>
    <submittedName>
        <fullName evidence="2">Uncharacterized protein</fullName>
    </submittedName>
</protein>
<gene>
    <name evidence="2" type="ORF">PCANC_10264</name>
</gene>